<dbReference type="InterPro" id="IPR037141">
    <property type="entry name" value="NDT80_DNA-bd_dom_sf"/>
</dbReference>
<dbReference type="RefSeq" id="XP_022497340.1">
    <property type="nucleotide sequence ID" value="XM_022646702.1"/>
</dbReference>
<dbReference type="GeneID" id="34591829"/>
<dbReference type="Gene3D" id="2.60.40.1390">
    <property type="entry name" value="NDT80 DNA-binding domain"/>
    <property type="match status" value="1"/>
</dbReference>
<gene>
    <name evidence="1" type="ORF">AYO20_08425</name>
</gene>
<accession>A0A178CP72</accession>
<sequence>MGGVMVQDRDLNTGLILIRDWFSGDGESRHNLEHLQFKQAAVTTSRRRIAQHCYIVLLVLYVKPNDRRTSKAVAGSDAQGWTGVGVKNSGKIMVCCYSPGHNERISYL</sequence>
<keyword evidence="2" id="KW-1185">Reference proteome</keyword>
<keyword evidence="1" id="KW-0648">Protein biosynthesis</keyword>
<dbReference type="GO" id="GO:0003743">
    <property type="term" value="F:translation initiation factor activity"/>
    <property type="evidence" value="ECO:0007669"/>
    <property type="project" value="UniProtKB-KW"/>
</dbReference>
<reference evidence="1 2" key="1">
    <citation type="submission" date="2016-03" db="EMBL/GenBank/DDBJ databases">
        <title>The draft genome sequence of Fonsecaea nubica causative agent of cutaneous subcutaneous infection in human host.</title>
        <authorList>
            <person name="Costa F."/>
            <person name="Sybren D.H."/>
            <person name="Raittz R.T."/>
            <person name="Weiss V.A."/>
            <person name="Leao A.C."/>
            <person name="Gomes R."/>
            <person name="De Souza E.M."/>
            <person name="Pedrosa F.O."/>
            <person name="Steffens M.B."/>
            <person name="Bombassaro A."/>
            <person name="Tadra-Sfeir M.Z."/>
            <person name="Moreno L.F."/>
            <person name="Najafzadeh M.J."/>
            <person name="Felipe M.S."/>
            <person name="Teixeira M."/>
            <person name="Sun J."/>
            <person name="Xi L."/>
            <person name="Castro M.A."/>
            <person name="Vicente V.A."/>
        </authorList>
    </citation>
    <scope>NUCLEOTIDE SEQUENCE [LARGE SCALE GENOMIC DNA]</scope>
    <source>
        <strain evidence="1 2">CBS 269.64</strain>
    </source>
</reference>
<proteinExistence type="predicted"/>
<protein>
    <submittedName>
        <fullName evidence="1">Eukaryotic translation initiation factor 2 subunit gamma</fullName>
    </submittedName>
</protein>
<evidence type="ECO:0000313" key="2">
    <source>
        <dbReference type="Proteomes" id="UP000185904"/>
    </source>
</evidence>
<organism evidence="1 2">
    <name type="scientific">Fonsecaea nubica</name>
    <dbReference type="NCBI Taxonomy" id="856822"/>
    <lineage>
        <taxon>Eukaryota</taxon>
        <taxon>Fungi</taxon>
        <taxon>Dikarya</taxon>
        <taxon>Ascomycota</taxon>
        <taxon>Pezizomycotina</taxon>
        <taxon>Eurotiomycetes</taxon>
        <taxon>Chaetothyriomycetidae</taxon>
        <taxon>Chaetothyriales</taxon>
        <taxon>Herpotrichiellaceae</taxon>
        <taxon>Fonsecaea</taxon>
    </lineage>
</organism>
<comment type="caution">
    <text evidence="1">The sequence shown here is derived from an EMBL/GenBank/DDBJ whole genome shotgun (WGS) entry which is preliminary data.</text>
</comment>
<dbReference type="Proteomes" id="UP000185904">
    <property type="component" value="Unassembled WGS sequence"/>
</dbReference>
<name>A0A178CP72_9EURO</name>
<keyword evidence="1" id="KW-0396">Initiation factor</keyword>
<evidence type="ECO:0000313" key="1">
    <source>
        <dbReference type="EMBL" id="OAL31094.1"/>
    </source>
</evidence>
<dbReference type="GO" id="GO:0003700">
    <property type="term" value="F:DNA-binding transcription factor activity"/>
    <property type="evidence" value="ECO:0007669"/>
    <property type="project" value="InterPro"/>
</dbReference>
<dbReference type="AlphaFoldDB" id="A0A178CP72"/>
<dbReference type="EMBL" id="LVCJ01000066">
    <property type="protein sequence ID" value="OAL31094.1"/>
    <property type="molecule type" value="Genomic_DNA"/>
</dbReference>